<name>A0A2J7QZ21_9NEOP</name>
<dbReference type="InParanoid" id="A0A2J7QZ21"/>
<comment type="caution">
    <text evidence="1">The sequence shown here is derived from an EMBL/GenBank/DDBJ whole genome shotgun (WGS) entry which is preliminary data.</text>
</comment>
<evidence type="ECO:0000313" key="2">
    <source>
        <dbReference type="Proteomes" id="UP000235965"/>
    </source>
</evidence>
<evidence type="ECO:0000313" key="1">
    <source>
        <dbReference type="EMBL" id="PNF33830.1"/>
    </source>
</evidence>
<dbReference type="AlphaFoldDB" id="A0A2J7QZ21"/>
<organism evidence="1 2">
    <name type="scientific">Cryptotermes secundus</name>
    <dbReference type="NCBI Taxonomy" id="105785"/>
    <lineage>
        <taxon>Eukaryota</taxon>
        <taxon>Metazoa</taxon>
        <taxon>Ecdysozoa</taxon>
        <taxon>Arthropoda</taxon>
        <taxon>Hexapoda</taxon>
        <taxon>Insecta</taxon>
        <taxon>Pterygota</taxon>
        <taxon>Neoptera</taxon>
        <taxon>Polyneoptera</taxon>
        <taxon>Dictyoptera</taxon>
        <taxon>Blattodea</taxon>
        <taxon>Blattoidea</taxon>
        <taxon>Termitoidae</taxon>
        <taxon>Kalotermitidae</taxon>
        <taxon>Cryptotermitinae</taxon>
        <taxon>Cryptotermes</taxon>
    </lineage>
</organism>
<dbReference type="Proteomes" id="UP000235965">
    <property type="component" value="Unassembled WGS sequence"/>
</dbReference>
<keyword evidence="2" id="KW-1185">Reference proteome</keyword>
<dbReference type="EMBL" id="NEVH01009080">
    <property type="protein sequence ID" value="PNF33830.1"/>
    <property type="molecule type" value="Genomic_DNA"/>
</dbReference>
<sequence>MEPEGSIPCSLDLPSGVLPPVFPTNILCAFLISPIRATCPSHLILLNFIILIILGEEYKLWISSLCSFLQPPVNSYLVSPNILLNTLRLYSSLNIRDQISHTYRTRDKIKVFMLQFS</sequence>
<reference evidence="1 2" key="1">
    <citation type="submission" date="2017-12" db="EMBL/GenBank/DDBJ databases">
        <title>Hemimetabolous genomes reveal molecular basis of termite eusociality.</title>
        <authorList>
            <person name="Harrison M.C."/>
            <person name="Jongepier E."/>
            <person name="Robertson H.M."/>
            <person name="Arning N."/>
            <person name="Bitard-Feildel T."/>
            <person name="Chao H."/>
            <person name="Childers C.P."/>
            <person name="Dinh H."/>
            <person name="Doddapaneni H."/>
            <person name="Dugan S."/>
            <person name="Gowin J."/>
            <person name="Greiner C."/>
            <person name="Han Y."/>
            <person name="Hu H."/>
            <person name="Hughes D.S.T."/>
            <person name="Huylmans A.-K."/>
            <person name="Kemena C."/>
            <person name="Kremer L.P.M."/>
            <person name="Lee S.L."/>
            <person name="Lopez-Ezquerra A."/>
            <person name="Mallet L."/>
            <person name="Monroy-Kuhn J.M."/>
            <person name="Moser A."/>
            <person name="Murali S.C."/>
            <person name="Muzny D.M."/>
            <person name="Otani S."/>
            <person name="Piulachs M.-D."/>
            <person name="Poelchau M."/>
            <person name="Qu J."/>
            <person name="Schaub F."/>
            <person name="Wada-Katsumata A."/>
            <person name="Worley K.C."/>
            <person name="Xie Q."/>
            <person name="Ylla G."/>
            <person name="Poulsen M."/>
            <person name="Gibbs R.A."/>
            <person name="Schal C."/>
            <person name="Richards S."/>
            <person name="Belles X."/>
            <person name="Korb J."/>
            <person name="Bornberg-Bauer E."/>
        </authorList>
    </citation>
    <scope>NUCLEOTIDE SEQUENCE [LARGE SCALE GENOMIC DNA]</scope>
    <source>
        <tissue evidence="1">Whole body</tissue>
    </source>
</reference>
<gene>
    <name evidence="1" type="ORF">B7P43_G08608</name>
</gene>
<accession>A0A2J7QZ21</accession>
<proteinExistence type="predicted"/>
<protein>
    <submittedName>
        <fullName evidence="1">Uncharacterized protein</fullName>
    </submittedName>
</protein>